<reference evidence="1" key="1">
    <citation type="journal article" date="2021" name="Proc. Natl. Acad. Sci. U.S.A.">
        <title>A Catalog of Tens of Thousands of Viruses from Human Metagenomes Reveals Hidden Associations with Chronic Diseases.</title>
        <authorList>
            <person name="Tisza M.J."/>
            <person name="Buck C.B."/>
        </authorList>
    </citation>
    <scope>NUCLEOTIDE SEQUENCE</scope>
    <source>
        <strain evidence="1">Ctz6O13</strain>
    </source>
</reference>
<proteinExistence type="predicted"/>
<organism evidence="1">
    <name type="scientific">Podoviridae sp. ctz6O13</name>
    <dbReference type="NCBI Taxonomy" id="2827757"/>
    <lineage>
        <taxon>Viruses</taxon>
        <taxon>Duplodnaviria</taxon>
        <taxon>Heunggongvirae</taxon>
        <taxon>Uroviricota</taxon>
        <taxon>Caudoviricetes</taxon>
    </lineage>
</organism>
<evidence type="ECO:0000313" key="1">
    <source>
        <dbReference type="EMBL" id="DAF63711.1"/>
    </source>
</evidence>
<sequence length="204" mass="22423">MSKYSQLITSFQRYGAFPLEADYIFETESDLRSFCNEPLNKGILHPGLLKVVLKGTDGHQTLYWVKENEVSRELEFVPFTCAGNGGGGTPTFSDITDLRNKIQEEAQKREEGDKKIIGDVTADPLPPQYDTLALVAKGVKALKDKVDGMPQTTPEVRVVKLATPDAGNVVTYQITQGGVAVQEKINIPIQGATPGQTRLEWNDV</sequence>
<name>A0A8S5TL39_9CAUD</name>
<protein>
    <submittedName>
        <fullName evidence="1">Uncharacterized protein</fullName>
    </submittedName>
</protein>
<accession>A0A8S5TL39</accession>
<dbReference type="EMBL" id="BK032843">
    <property type="protein sequence ID" value="DAF63711.1"/>
    <property type="molecule type" value="Genomic_DNA"/>
</dbReference>